<accession>A0A852X0C3</accession>
<dbReference type="EMBL" id="JACBZX010000001">
    <property type="protein sequence ID" value="NYG36309.1"/>
    <property type="molecule type" value="Genomic_DNA"/>
</dbReference>
<gene>
    <name evidence="3" type="ORF">BJY28_000778</name>
</gene>
<keyword evidence="2" id="KW-1133">Transmembrane helix</keyword>
<feature type="compositionally biased region" description="Polar residues" evidence="1">
    <location>
        <begin position="34"/>
        <end position="44"/>
    </location>
</feature>
<evidence type="ECO:0000256" key="2">
    <source>
        <dbReference type="SAM" id="Phobius"/>
    </source>
</evidence>
<feature type="region of interest" description="Disordered" evidence="1">
    <location>
        <begin position="99"/>
        <end position="159"/>
    </location>
</feature>
<proteinExistence type="predicted"/>
<dbReference type="RefSeq" id="WP_179461838.1">
    <property type="nucleotide sequence ID" value="NZ_JACBZX010000001.1"/>
</dbReference>
<keyword evidence="4" id="KW-1185">Reference proteome</keyword>
<protein>
    <submittedName>
        <fullName evidence="3">Uncharacterized protein</fullName>
    </submittedName>
</protein>
<keyword evidence="2" id="KW-0812">Transmembrane</keyword>
<dbReference type="Proteomes" id="UP000592181">
    <property type="component" value="Unassembled WGS sequence"/>
</dbReference>
<feature type="compositionally biased region" description="Low complexity" evidence="1">
    <location>
        <begin position="102"/>
        <end position="154"/>
    </location>
</feature>
<comment type="caution">
    <text evidence="3">The sequence shown here is derived from an EMBL/GenBank/DDBJ whole genome shotgun (WGS) entry which is preliminary data.</text>
</comment>
<reference evidence="3 4" key="1">
    <citation type="submission" date="2020-07" db="EMBL/GenBank/DDBJ databases">
        <title>Sequencing the genomes of 1000 actinobacteria strains.</title>
        <authorList>
            <person name="Klenk H.-P."/>
        </authorList>
    </citation>
    <scope>NUCLEOTIDE SEQUENCE [LARGE SCALE GENOMIC DNA]</scope>
    <source>
        <strain evidence="3 4">DSM 24723</strain>
    </source>
</reference>
<keyword evidence="2" id="KW-0472">Membrane</keyword>
<name>A0A852X0C3_9MICO</name>
<evidence type="ECO:0000256" key="1">
    <source>
        <dbReference type="SAM" id="MobiDB-lite"/>
    </source>
</evidence>
<evidence type="ECO:0000313" key="3">
    <source>
        <dbReference type="EMBL" id="NYG36309.1"/>
    </source>
</evidence>
<feature type="region of interest" description="Disordered" evidence="1">
    <location>
        <begin position="1"/>
        <end position="66"/>
    </location>
</feature>
<sequence>MSTPPGGPNVPPPPGDSDGFQTQPPQGEHPTQPPQHQSTGSSQPAGDPGGQHAGGQTPADQGPKKSRTGLVVALVGGLVLVLAVIGVGAFFLLGGDDDEEGTASSTTSAETQESSGEGSSSDSTGDGSSTSSPSSDGSATTSSGSSTSSSPATSVDVTFPESFDGWTKADYEPTDNPDGQSAAAYTKGDQVLSVVVTEGMGVTAQSYESLWDDSEQVGDAYCGTLSTATMCAQEQDGQVVLLTMPDGEAQAASEHLTAFLEEL</sequence>
<dbReference type="AlphaFoldDB" id="A0A852X0C3"/>
<organism evidence="3 4">
    <name type="scientific">Janibacter alkaliphilus</name>
    <dbReference type="NCBI Taxonomy" id="1069963"/>
    <lineage>
        <taxon>Bacteria</taxon>
        <taxon>Bacillati</taxon>
        <taxon>Actinomycetota</taxon>
        <taxon>Actinomycetes</taxon>
        <taxon>Micrococcales</taxon>
        <taxon>Intrasporangiaceae</taxon>
        <taxon>Janibacter</taxon>
    </lineage>
</organism>
<feature type="transmembrane region" description="Helical" evidence="2">
    <location>
        <begin position="70"/>
        <end position="93"/>
    </location>
</feature>
<evidence type="ECO:0000313" key="4">
    <source>
        <dbReference type="Proteomes" id="UP000592181"/>
    </source>
</evidence>
<feature type="compositionally biased region" description="Pro residues" evidence="1">
    <location>
        <begin position="1"/>
        <end position="15"/>
    </location>
</feature>